<protein>
    <submittedName>
        <fullName evidence="1">ABC transporter substrate-binding protein</fullName>
    </submittedName>
</protein>
<name>A0ACC5R069_9HYPH</name>
<accession>A0ACC5R069</accession>
<dbReference type="EMBL" id="JAENHL010000006">
    <property type="protein sequence ID" value="MBK1866041.1"/>
    <property type="molecule type" value="Genomic_DNA"/>
</dbReference>
<keyword evidence="2" id="KW-1185">Reference proteome</keyword>
<dbReference type="Proteomes" id="UP000616151">
    <property type="component" value="Unassembled WGS sequence"/>
</dbReference>
<evidence type="ECO:0000313" key="1">
    <source>
        <dbReference type="EMBL" id="MBK1866041.1"/>
    </source>
</evidence>
<proteinExistence type="predicted"/>
<organism evidence="1 2">
    <name type="scientific">Taklimakanibacter albus</name>
    <dbReference type="NCBI Taxonomy" id="2800327"/>
    <lineage>
        <taxon>Bacteria</taxon>
        <taxon>Pseudomonadati</taxon>
        <taxon>Pseudomonadota</taxon>
        <taxon>Alphaproteobacteria</taxon>
        <taxon>Hyphomicrobiales</taxon>
        <taxon>Aestuariivirgaceae</taxon>
        <taxon>Taklimakanibacter</taxon>
    </lineage>
</organism>
<gene>
    <name evidence="1" type="ORF">JHL16_06720</name>
</gene>
<comment type="caution">
    <text evidence="1">The sequence shown here is derived from an EMBL/GenBank/DDBJ whole genome shotgun (WGS) entry which is preliminary data.</text>
</comment>
<reference evidence="1" key="1">
    <citation type="submission" date="2021-01" db="EMBL/GenBank/DDBJ databases">
        <authorList>
            <person name="Sun Q."/>
        </authorList>
    </citation>
    <scope>NUCLEOTIDE SEQUENCE</scope>
    <source>
        <strain evidence="1">YIM B02566</strain>
    </source>
</reference>
<evidence type="ECO:0000313" key="2">
    <source>
        <dbReference type="Proteomes" id="UP000616151"/>
    </source>
</evidence>
<sequence length="524" mass="57508">MARHTSSSSLIRKFSRRDFMQLSLAAGLTVATADQLWAQETAERKRGGHFRIGLGQGATTDMLDPATFMDFMPGTVCASYANFLTEVDADGNITPDLAESFEGSDGAKTWAFRLRKGVQFHDGRELKPQDVVASIRHHLGADSKSAVKAQLSAIKEIKADGGNVVFSLEAGNADLPYLLSDYHLPIFPAREDGGMDWQARVGTGPYVLEAWQPGIGAKLKRNPNYYRDTWFDEVEILSIVDVAARMNALVTGDIHFADRCDLKTLDLLKRNPNIEIDEVTGFAHATFSMDVTQAPFDNPDVRNALKHAVDREAILNKIFFGHGIAGNDNPIAPSVKYATSPEPRHGYDPAKARELLKKAGLEGLKIDLSAADTAFAGAVDAALLFKESAAAAGIDINVIREPNDAYWETVWGKKPFIASYFSGRPVQDLQFSLAYAEGAAWNETKWANKRFNELLTSARVELDEVKRAGLYAEMQQLVHDDGGTIVLLFVNYVSAHAKSVAHGKLATDKEIDGTKIASRWWMTA</sequence>